<protein>
    <recommendedName>
        <fullName evidence="2 7">Histidinol dehydrogenase</fullName>
        <shortName evidence="7 8">HDH</shortName>
        <ecNumber evidence="7 8">1.1.1.23</ecNumber>
    </recommendedName>
</protein>
<feature type="binding site" evidence="7 11">
    <location>
        <position position="401"/>
    </location>
    <ligand>
        <name>substrate</name>
    </ligand>
</feature>
<comment type="catalytic activity">
    <reaction evidence="7 8">
        <text>L-histidinol + 2 NAD(+) + H2O = L-histidine + 2 NADH + 3 H(+)</text>
        <dbReference type="Rhea" id="RHEA:20641"/>
        <dbReference type="ChEBI" id="CHEBI:15377"/>
        <dbReference type="ChEBI" id="CHEBI:15378"/>
        <dbReference type="ChEBI" id="CHEBI:57540"/>
        <dbReference type="ChEBI" id="CHEBI:57595"/>
        <dbReference type="ChEBI" id="CHEBI:57699"/>
        <dbReference type="ChEBI" id="CHEBI:57945"/>
        <dbReference type="EC" id="1.1.1.23"/>
    </reaction>
</comment>
<keyword evidence="4 7" id="KW-0862">Zinc</keyword>
<comment type="function">
    <text evidence="7 8">Catalyzes the sequential NAD-dependent oxidations of L-histidinol to L-histidinaldehyde and then to L-histidine.</text>
</comment>
<evidence type="ECO:0000256" key="11">
    <source>
        <dbReference type="PIRSR" id="PIRSR000099-3"/>
    </source>
</evidence>
<feature type="binding site" evidence="7 11">
    <location>
        <position position="406"/>
    </location>
    <ligand>
        <name>substrate</name>
    </ligand>
</feature>
<evidence type="ECO:0000256" key="6">
    <source>
        <dbReference type="ARBA" id="ARBA00023102"/>
    </source>
</evidence>
<feature type="active site" description="Proton acceptor" evidence="7 9">
    <location>
        <position position="313"/>
    </location>
</feature>
<feature type="active site" description="Proton acceptor" evidence="7 9">
    <location>
        <position position="314"/>
    </location>
</feature>
<dbReference type="RefSeq" id="WP_278100861.1">
    <property type="nucleotide sequence ID" value="NZ_CP091092.1"/>
</dbReference>
<feature type="binding site" evidence="7 12">
    <location>
        <position position="249"/>
    </location>
    <ligand>
        <name>Zn(2+)</name>
        <dbReference type="ChEBI" id="CHEBI:29105"/>
    </ligand>
</feature>
<evidence type="ECO:0000256" key="9">
    <source>
        <dbReference type="PIRSR" id="PIRSR000099-1"/>
    </source>
</evidence>
<feature type="binding site" evidence="7 11">
    <location>
        <position position="249"/>
    </location>
    <ligand>
        <name>substrate</name>
    </ligand>
</feature>
<feature type="binding site" evidence="7 12">
    <location>
        <position position="406"/>
    </location>
    <ligand>
        <name>Zn(2+)</name>
        <dbReference type="ChEBI" id="CHEBI:29105"/>
    </ligand>
</feature>
<dbReference type="PRINTS" id="PR00083">
    <property type="entry name" value="HOLDHDRGNASE"/>
</dbReference>
<feature type="binding site" evidence="7 11">
    <location>
        <position position="224"/>
    </location>
    <ligand>
        <name>substrate</name>
    </ligand>
</feature>
<sequence length="415" mass="45058">MLKELDVRNWVAKRRSGFSDVSDSVSEIINNVRENGDSALFEYAKKFDNVELSELRVTEDEIEDSYENVDMRLVESLIEAEARITEFHEYQKKDDLWLRNVAFGLTLGVKTTPLFRVGCYIPGGRASYPSTALMTVIPARVAGVSEICACTPPPVNPLTLVGFDIAGVSEIYKTGGAQAVAAMALGTESVKPVDKIVGPGNVFVTAAKMMLREYAEIDFPAGPSEIGIIADSSANPAFIAADILAQAEHDPNAACVLVTTKKSLAEKVSEEVKKQFEKAPRKEIIQKALLNSGFIICDTLEDAISVTDEIAPEHLSIQVYDSLYVLNKVKNAGSIFVGPYAPVACGDYASGTNHVLPTAGYSKVYSGLNVSHFTKTSTVQIIDRDGLEEIGDIVETLAEAEGLFAHAESVRIRRR</sequence>
<dbReference type="InterPro" id="IPR001692">
    <property type="entry name" value="Histidinol_DH_CS"/>
</dbReference>
<dbReference type="GO" id="GO:0000105">
    <property type="term" value="P:L-histidine biosynthetic process"/>
    <property type="evidence" value="ECO:0007669"/>
    <property type="project" value="UniProtKB-UniRule"/>
</dbReference>
<keyword evidence="6 7" id="KW-0368">Histidine biosynthesis</keyword>
<comment type="similarity">
    <text evidence="1 7 8 13">Belongs to the histidinol dehydrogenase family.</text>
</comment>
<proteinExistence type="inferred from homology"/>
<feature type="binding site" evidence="7 11">
    <location>
        <position position="246"/>
    </location>
    <ligand>
        <name>substrate</name>
    </ligand>
</feature>
<keyword evidence="3 7" id="KW-0479">Metal-binding</keyword>
<dbReference type="EMBL" id="CP091092">
    <property type="protein sequence ID" value="WFN38028.1"/>
    <property type="molecule type" value="Genomic_DNA"/>
</dbReference>
<dbReference type="Pfam" id="PF00815">
    <property type="entry name" value="Histidinol_dh"/>
    <property type="match status" value="1"/>
</dbReference>
<dbReference type="Gene3D" id="1.20.5.1300">
    <property type="match status" value="1"/>
</dbReference>
<evidence type="ECO:0000256" key="2">
    <source>
        <dbReference type="ARBA" id="ARBA00016531"/>
    </source>
</evidence>
<feature type="binding site" evidence="7 10">
    <location>
        <position position="201"/>
    </location>
    <ligand>
        <name>NAD(+)</name>
        <dbReference type="ChEBI" id="CHEBI:57540"/>
    </ligand>
</feature>
<dbReference type="SUPFAM" id="SSF53720">
    <property type="entry name" value="ALDH-like"/>
    <property type="match status" value="1"/>
</dbReference>
<dbReference type="FunFam" id="3.40.50.1980:FF:000001">
    <property type="entry name" value="Histidinol dehydrogenase"/>
    <property type="match status" value="1"/>
</dbReference>
<dbReference type="Proteomes" id="UP001218895">
    <property type="component" value="Chromosome"/>
</dbReference>
<evidence type="ECO:0000256" key="10">
    <source>
        <dbReference type="PIRSR" id="PIRSR000099-2"/>
    </source>
</evidence>
<dbReference type="GO" id="GO:0004399">
    <property type="term" value="F:histidinol dehydrogenase activity"/>
    <property type="evidence" value="ECO:0007669"/>
    <property type="project" value="UniProtKB-UniRule"/>
</dbReference>
<keyword evidence="7 8" id="KW-0028">Amino-acid biosynthesis</keyword>
<feature type="binding site" evidence="7 11">
    <location>
        <position position="314"/>
    </location>
    <ligand>
        <name>substrate</name>
    </ligand>
</feature>
<dbReference type="HAMAP" id="MF_01024">
    <property type="entry name" value="HisD"/>
    <property type="match status" value="1"/>
</dbReference>
<dbReference type="GO" id="GO:0051287">
    <property type="term" value="F:NAD binding"/>
    <property type="evidence" value="ECO:0007669"/>
    <property type="project" value="InterPro"/>
</dbReference>
<gene>
    <name evidence="7 14" type="primary">hisD</name>
    <name evidence="14" type="ORF">L1994_01505</name>
</gene>
<feature type="binding site" evidence="7 10">
    <location>
        <position position="120"/>
    </location>
    <ligand>
        <name>NAD(+)</name>
        <dbReference type="ChEBI" id="CHEBI:57540"/>
    </ligand>
</feature>
<dbReference type="GO" id="GO:0005737">
    <property type="term" value="C:cytoplasm"/>
    <property type="evidence" value="ECO:0007669"/>
    <property type="project" value="TreeGrafter"/>
</dbReference>
<comment type="cofactor">
    <cofactor evidence="7 12">
        <name>Zn(2+)</name>
        <dbReference type="ChEBI" id="CHEBI:29105"/>
    </cofactor>
    <text evidence="7 12">Binds 1 zinc ion per subunit.</text>
</comment>
<dbReference type="PIRSF" id="PIRSF000099">
    <property type="entry name" value="Histidinol_dh"/>
    <property type="match status" value="1"/>
</dbReference>
<feature type="binding site" evidence="7 11">
    <location>
        <position position="347"/>
    </location>
    <ligand>
        <name>substrate</name>
    </ligand>
</feature>
<keyword evidence="7 8" id="KW-0520">NAD</keyword>
<comment type="pathway">
    <text evidence="7 8">Amino-acid biosynthesis; L-histidine biosynthesis; L-histidine from 5-phospho-alpha-D-ribose 1-diphosphate: step 9/9.</text>
</comment>
<evidence type="ECO:0000256" key="5">
    <source>
        <dbReference type="ARBA" id="ARBA00023002"/>
    </source>
</evidence>
<evidence type="ECO:0000256" key="4">
    <source>
        <dbReference type="ARBA" id="ARBA00022833"/>
    </source>
</evidence>
<feature type="binding site" evidence="7 10">
    <location>
        <position position="178"/>
    </location>
    <ligand>
        <name>NAD(+)</name>
        <dbReference type="ChEBI" id="CHEBI:57540"/>
    </ligand>
</feature>
<dbReference type="KEGG" id="manq:L1994_01505"/>
<accession>A0AAF0FPE2</accession>
<dbReference type="Gene3D" id="3.40.50.1980">
    <property type="entry name" value="Nitrogenase molybdenum iron protein domain"/>
    <property type="match status" value="2"/>
</dbReference>
<dbReference type="InterPro" id="IPR022695">
    <property type="entry name" value="Histidinol_DH_monofunct"/>
</dbReference>
<keyword evidence="5 7" id="KW-0560">Oxidoreductase</keyword>
<dbReference type="InterPro" id="IPR016161">
    <property type="entry name" value="Ald_DH/histidinol_DH"/>
</dbReference>
<evidence type="ECO:0000256" key="13">
    <source>
        <dbReference type="RuleBase" id="RU004175"/>
    </source>
</evidence>
<feature type="binding site" evidence="7 12">
    <location>
        <position position="246"/>
    </location>
    <ligand>
        <name>Zn(2+)</name>
        <dbReference type="ChEBI" id="CHEBI:29105"/>
    </ligand>
</feature>
<dbReference type="GeneID" id="79949031"/>
<evidence type="ECO:0000256" key="12">
    <source>
        <dbReference type="PIRSR" id="PIRSR000099-4"/>
    </source>
</evidence>
<dbReference type="EC" id="1.1.1.23" evidence="7 8"/>
<evidence type="ECO:0000256" key="3">
    <source>
        <dbReference type="ARBA" id="ARBA00022723"/>
    </source>
</evidence>
<reference evidence="14" key="1">
    <citation type="submission" date="2022-01" db="EMBL/GenBank/DDBJ databases">
        <title>Complete genome of Methanomicrobium antiquum DSM 21220.</title>
        <authorList>
            <person name="Chen S.-C."/>
            <person name="You Y.-T."/>
            <person name="Zhou Y.-Z."/>
            <person name="Lai M.-C."/>
        </authorList>
    </citation>
    <scope>NUCLEOTIDE SEQUENCE</scope>
    <source>
        <strain evidence="14">DSM 21220</strain>
    </source>
</reference>
<evidence type="ECO:0000313" key="15">
    <source>
        <dbReference type="Proteomes" id="UP001218895"/>
    </source>
</evidence>
<dbReference type="PANTHER" id="PTHR21256:SF2">
    <property type="entry name" value="HISTIDINE BIOSYNTHESIS TRIFUNCTIONAL PROTEIN"/>
    <property type="match status" value="1"/>
</dbReference>
<dbReference type="InterPro" id="IPR012131">
    <property type="entry name" value="Hstdl_DH"/>
</dbReference>
<evidence type="ECO:0000256" key="8">
    <source>
        <dbReference type="PIRNR" id="PIRNR000099"/>
    </source>
</evidence>
<dbReference type="CDD" id="cd06572">
    <property type="entry name" value="Histidinol_dh"/>
    <property type="match status" value="1"/>
</dbReference>
<keyword evidence="15" id="KW-1185">Reference proteome</keyword>
<dbReference type="GO" id="GO:0008270">
    <property type="term" value="F:zinc ion binding"/>
    <property type="evidence" value="ECO:0007669"/>
    <property type="project" value="UniProtKB-UniRule"/>
</dbReference>
<feature type="binding site" evidence="7 12">
    <location>
        <position position="347"/>
    </location>
    <ligand>
        <name>Zn(2+)</name>
        <dbReference type="ChEBI" id="CHEBI:29105"/>
    </ligand>
</feature>
<evidence type="ECO:0000256" key="7">
    <source>
        <dbReference type="HAMAP-Rule" id="MF_01024"/>
    </source>
</evidence>
<dbReference type="PANTHER" id="PTHR21256">
    <property type="entry name" value="HISTIDINOL DEHYDROGENASE HDH"/>
    <property type="match status" value="1"/>
</dbReference>
<dbReference type="NCBIfam" id="TIGR00069">
    <property type="entry name" value="hisD"/>
    <property type="match status" value="1"/>
</dbReference>
<organism evidence="14 15">
    <name type="scientific">Methanomicrobium antiquum</name>
    <dbReference type="NCBI Taxonomy" id="487686"/>
    <lineage>
        <taxon>Archaea</taxon>
        <taxon>Methanobacteriati</taxon>
        <taxon>Methanobacteriota</taxon>
        <taxon>Stenosarchaea group</taxon>
        <taxon>Methanomicrobia</taxon>
        <taxon>Methanomicrobiales</taxon>
        <taxon>Methanomicrobiaceae</taxon>
        <taxon>Methanomicrobium</taxon>
    </lineage>
</organism>
<evidence type="ECO:0000256" key="1">
    <source>
        <dbReference type="ARBA" id="ARBA00010178"/>
    </source>
</evidence>
<dbReference type="AlphaFoldDB" id="A0AAF0FPE2"/>
<dbReference type="PROSITE" id="PS00611">
    <property type="entry name" value="HISOL_DEHYDROGENASE"/>
    <property type="match status" value="1"/>
</dbReference>
<evidence type="ECO:0000313" key="14">
    <source>
        <dbReference type="EMBL" id="WFN38028.1"/>
    </source>
</evidence>
<name>A0AAF0FPE2_9EURY</name>